<accession>A0ABT6FUE2</accession>
<dbReference type="EMBL" id="JAPMUA010000004">
    <property type="protein sequence ID" value="MDG3586731.1"/>
    <property type="molecule type" value="Genomic_DNA"/>
</dbReference>
<dbReference type="InterPro" id="IPR036108">
    <property type="entry name" value="4pyrrol_syn_uPrphyn_synt_sf"/>
</dbReference>
<dbReference type="InterPro" id="IPR039793">
    <property type="entry name" value="UROS/Hem4"/>
</dbReference>
<reference evidence="2" key="1">
    <citation type="submission" date="2022-11" db="EMBL/GenBank/DDBJ databases">
        <title>High-quality draft genome sequence of Galbibacter sp. strain CMA-7.</title>
        <authorList>
            <person name="Wei L."/>
            <person name="Dong C."/>
            <person name="Shao Z."/>
        </authorList>
    </citation>
    <scope>NUCLEOTIDE SEQUENCE</scope>
    <source>
        <strain evidence="2">CMA-7</strain>
    </source>
</reference>
<dbReference type="PANTHER" id="PTHR12390">
    <property type="entry name" value="UROPORPHYRINOGEN III SYNTHASE"/>
    <property type="match status" value="1"/>
</dbReference>
<organism evidence="2 3">
    <name type="scientific">Galbibacter pacificus</name>
    <dbReference type="NCBI Taxonomy" id="2996052"/>
    <lineage>
        <taxon>Bacteria</taxon>
        <taxon>Pseudomonadati</taxon>
        <taxon>Bacteroidota</taxon>
        <taxon>Flavobacteriia</taxon>
        <taxon>Flavobacteriales</taxon>
        <taxon>Flavobacteriaceae</taxon>
        <taxon>Galbibacter</taxon>
    </lineage>
</organism>
<proteinExistence type="predicted"/>
<comment type="caution">
    <text evidence="2">The sequence shown here is derived from an EMBL/GenBank/DDBJ whole genome shotgun (WGS) entry which is preliminary data.</text>
</comment>
<evidence type="ECO:0000313" key="3">
    <source>
        <dbReference type="Proteomes" id="UP001153642"/>
    </source>
</evidence>
<dbReference type="Gene3D" id="3.40.50.10090">
    <property type="match status" value="2"/>
</dbReference>
<evidence type="ECO:0000313" key="2">
    <source>
        <dbReference type="EMBL" id="MDG3586731.1"/>
    </source>
</evidence>
<dbReference type="CDD" id="cd06578">
    <property type="entry name" value="HemD"/>
    <property type="match status" value="1"/>
</dbReference>
<dbReference type="RefSeq" id="WP_277900454.1">
    <property type="nucleotide sequence ID" value="NZ_JAPMUA010000004.1"/>
</dbReference>
<dbReference type="PANTHER" id="PTHR12390:SF0">
    <property type="entry name" value="UROPORPHYRINOGEN-III SYNTHASE"/>
    <property type="match status" value="1"/>
</dbReference>
<keyword evidence="3" id="KW-1185">Reference proteome</keyword>
<sequence>MIEILSTKRLSVTQKNILEEAAIQCIEKDFIEIAPISFKTPETIENAIFTSKNAVNAILDRSIKIKNCFCVGDKTEALLKHHDFNVVEKAYQAGALANKIVAKHPDKDFYLFCGNLRREELPKMLRKNNIKLNEIQVYKTRLTSKNMIRQYDGILFFSPSAVESYAQRNLFEDTTVFCLGKTTEAEARKHTNNIITANRTTIENVLVQVIKHFKEH</sequence>
<dbReference type="Proteomes" id="UP001153642">
    <property type="component" value="Unassembled WGS sequence"/>
</dbReference>
<dbReference type="InterPro" id="IPR003754">
    <property type="entry name" value="4pyrrol_synth_uPrphyn_synth"/>
</dbReference>
<evidence type="ECO:0000259" key="1">
    <source>
        <dbReference type="Pfam" id="PF02602"/>
    </source>
</evidence>
<name>A0ABT6FUE2_9FLAO</name>
<dbReference type="SUPFAM" id="SSF69618">
    <property type="entry name" value="HemD-like"/>
    <property type="match status" value="1"/>
</dbReference>
<gene>
    <name evidence="2" type="ORF">OSR52_12710</name>
</gene>
<protein>
    <submittedName>
        <fullName evidence="2">Uroporphyrinogen-III synthase</fullName>
    </submittedName>
</protein>
<dbReference type="Pfam" id="PF02602">
    <property type="entry name" value="HEM4"/>
    <property type="match status" value="1"/>
</dbReference>
<feature type="domain" description="Tetrapyrrole biosynthesis uroporphyrinogen III synthase" evidence="1">
    <location>
        <begin position="18"/>
        <end position="204"/>
    </location>
</feature>